<evidence type="ECO:0000313" key="8">
    <source>
        <dbReference type="Proteomes" id="UP000005824"/>
    </source>
</evidence>
<evidence type="ECO:0000256" key="5">
    <source>
        <dbReference type="SAM" id="MobiDB-lite"/>
    </source>
</evidence>
<dbReference type="GO" id="GO:0005975">
    <property type="term" value="P:carbohydrate metabolic process"/>
    <property type="evidence" value="ECO:0007669"/>
    <property type="project" value="InterPro"/>
</dbReference>
<evidence type="ECO:0000256" key="6">
    <source>
        <dbReference type="SAM" id="SignalP"/>
    </source>
</evidence>
<keyword evidence="6" id="KW-0732">Signal</keyword>
<dbReference type="PANTHER" id="PTHR31339:SF9">
    <property type="entry name" value="PLASMIN AND FIBRONECTIN-BINDING PROTEIN A"/>
    <property type="match status" value="1"/>
</dbReference>
<name>B4CUM9_9BACT</name>
<dbReference type="GO" id="GO:0033917">
    <property type="term" value="F:exo-poly-alpha-galacturonosidase activity"/>
    <property type="evidence" value="ECO:0007669"/>
    <property type="project" value="UniProtKB-EC"/>
</dbReference>
<dbReference type="RefSeq" id="WP_006977719.1">
    <property type="nucleotide sequence ID" value="NZ_ABVL01000001.1"/>
</dbReference>
<dbReference type="AlphaFoldDB" id="B4CUM9"/>
<dbReference type="PROSITE" id="PS00502">
    <property type="entry name" value="POLYGALACTURONASE"/>
    <property type="match status" value="1"/>
</dbReference>
<feature type="region of interest" description="Disordered" evidence="5">
    <location>
        <begin position="174"/>
        <end position="203"/>
    </location>
</feature>
<dbReference type="Pfam" id="PF00295">
    <property type="entry name" value="Glyco_hydro_28"/>
    <property type="match status" value="1"/>
</dbReference>
<evidence type="ECO:0000256" key="1">
    <source>
        <dbReference type="ARBA" id="ARBA00008834"/>
    </source>
</evidence>
<gene>
    <name evidence="7" type="ORF">CfE428DRAFT_0392</name>
</gene>
<keyword evidence="2 4" id="KW-0378">Hydrolase</keyword>
<evidence type="ECO:0000313" key="7">
    <source>
        <dbReference type="EMBL" id="EDY22267.1"/>
    </source>
</evidence>
<dbReference type="eggNOG" id="COG5434">
    <property type="taxonomic scope" value="Bacteria"/>
</dbReference>
<keyword evidence="8" id="KW-1185">Reference proteome</keyword>
<dbReference type="InterPro" id="IPR012334">
    <property type="entry name" value="Pectin_lyas_fold"/>
</dbReference>
<organism evidence="7 8">
    <name type="scientific">Chthoniobacter flavus Ellin428</name>
    <dbReference type="NCBI Taxonomy" id="497964"/>
    <lineage>
        <taxon>Bacteria</taxon>
        <taxon>Pseudomonadati</taxon>
        <taxon>Verrucomicrobiota</taxon>
        <taxon>Spartobacteria</taxon>
        <taxon>Chthoniobacterales</taxon>
        <taxon>Chthoniobacteraceae</taxon>
        <taxon>Chthoniobacter</taxon>
    </lineage>
</organism>
<dbReference type="EC" id="3.2.1.82" evidence="7"/>
<dbReference type="InterPro" id="IPR000743">
    <property type="entry name" value="Glyco_hydro_28"/>
</dbReference>
<dbReference type="EMBL" id="ABVL01000001">
    <property type="protein sequence ID" value="EDY22267.1"/>
    <property type="molecule type" value="Genomic_DNA"/>
</dbReference>
<dbReference type="SMART" id="SM00710">
    <property type="entry name" value="PbH1"/>
    <property type="match status" value="5"/>
</dbReference>
<dbReference type="InterPro" id="IPR011050">
    <property type="entry name" value="Pectin_lyase_fold/virulence"/>
</dbReference>
<reference evidence="7 8" key="1">
    <citation type="journal article" date="2011" name="J. Bacteriol.">
        <title>Genome sequence of Chthoniobacter flavus Ellin428, an aerobic heterotrophic soil bacterium.</title>
        <authorList>
            <person name="Kant R."/>
            <person name="van Passel M.W."/>
            <person name="Palva A."/>
            <person name="Lucas S."/>
            <person name="Lapidus A."/>
            <person name="Glavina Del Rio T."/>
            <person name="Dalin E."/>
            <person name="Tice H."/>
            <person name="Bruce D."/>
            <person name="Goodwin L."/>
            <person name="Pitluck S."/>
            <person name="Larimer F.W."/>
            <person name="Land M.L."/>
            <person name="Hauser L."/>
            <person name="Sangwan P."/>
            <person name="de Vos W.M."/>
            <person name="Janssen P.H."/>
            <person name="Smidt H."/>
        </authorList>
    </citation>
    <scope>NUCLEOTIDE SEQUENCE [LARGE SCALE GENOMIC DNA]</scope>
    <source>
        <strain evidence="7 8">Ellin428</strain>
    </source>
</reference>
<keyword evidence="3 4" id="KW-0326">Glycosidase</keyword>
<proteinExistence type="inferred from homology"/>
<dbReference type="STRING" id="497964.CfE428DRAFT_0392"/>
<dbReference type="InterPro" id="IPR006626">
    <property type="entry name" value="PbH1"/>
</dbReference>
<evidence type="ECO:0000256" key="3">
    <source>
        <dbReference type="ARBA" id="ARBA00023295"/>
    </source>
</evidence>
<dbReference type="SUPFAM" id="SSF51126">
    <property type="entry name" value="Pectin lyase-like"/>
    <property type="match status" value="1"/>
</dbReference>
<comment type="similarity">
    <text evidence="1 4">Belongs to the glycosyl hydrolase 28 family.</text>
</comment>
<feature type="chain" id="PRO_5002800104" evidence="6">
    <location>
        <begin position="27"/>
        <end position="469"/>
    </location>
</feature>
<feature type="signal peptide" evidence="6">
    <location>
        <begin position="1"/>
        <end position="26"/>
    </location>
</feature>
<dbReference type="InterPro" id="IPR051801">
    <property type="entry name" value="GH28_Enzymes"/>
</dbReference>
<accession>B4CUM9</accession>
<evidence type="ECO:0000256" key="2">
    <source>
        <dbReference type="ARBA" id="ARBA00022801"/>
    </source>
</evidence>
<dbReference type="PANTHER" id="PTHR31339">
    <property type="entry name" value="PECTIN LYASE-RELATED"/>
    <property type="match status" value="1"/>
</dbReference>
<dbReference type="InParanoid" id="B4CUM9"/>
<feature type="compositionally biased region" description="Low complexity" evidence="5">
    <location>
        <begin position="174"/>
        <end position="184"/>
    </location>
</feature>
<evidence type="ECO:0000256" key="4">
    <source>
        <dbReference type="RuleBase" id="RU361169"/>
    </source>
</evidence>
<comment type="caution">
    <text evidence="7">The sequence shown here is derived from an EMBL/GenBank/DDBJ whole genome shotgun (WGS) entry which is preliminary data.</text>
</comment>
<dbReference type="GO" id="GO:0004650">
    <property type="term" value="F:polygalacturonase activity"/>
    <property type="evidence" value="ECO:0007669"/>
    <property type="project" value="InterPro"/>
</dbReference>
<dbReference type="Gene3D" id="2.160.20.10">
    <property type="entry name" value="Single-stranded right-handed beta-helix, Pectin lyase-like"/>
    <property type="match status" value="1"/>
</dbReference>
<sequence precursor="true">MKAIPFSTLFPAVALATALLSAPLSAKDPVPIEPRPAVIPQRSVSILQFGGKGDGKALNTEAFRAAIQACAKAGGGRVVVPPGTFRTGPIELASHVALIVEKGAIIQASDRFSDFGLPDPLPATQQEIDGYKKLLRPLISGTKLDDIAIAGEGIIDGAGSGWWAKSDKAAERAAAAAKAGESASTKPADSTSPKSEKPAPPEKPLYVPRPFLITLRDCARVHLQGVTLRNSPMFHFVPHHCHDVVVEDVTIFSPADAPNTDGIDPANSRDVLIRRCTIDTGDDNIAVKGGGVANEPTENVTVTDCKFLHGHGVSIGSETEAGVRNFLVQRCAFENTGTALRIKSDRTRGGVVENVLYRDITMKNVETAITIFLFYDDKKAAAHPELAPVTKQTPMVRNITFQKIVCHGTTRKAGELVGLPESPISDVVFDDVHIDGAAAPFTQQDIHNLRTANFDVQTVPAANALPATH</sequence>
<dbReference type="Proteomes" id="UP000005824">
    <property type="component" value="Unassembled WGS sequence"/>
</dbReference>
<protein>
    <submittedName>
        <fullName evidence="7">Exo-poly-alpha-galacturonosidase</fullName>
        <ecNumber evidence="7">3.2.1.82</ecNumber>
    </submittedName>
</protein>